<reference evidence="2" key="1">
    <citation type="journal article" date="2019" name="bioRxiv">
        <title>Genome diversification in globally distributed novel marine Proteobacteria is linked to environmental adaptation.</title>
        <authorList>
            <person name="Zhou Z."/>
            <person name="Tran P.Q."/>
            <person name="Kieft K."/>
            <person name="Anantharaman K."/>
        </authorList>
    </citation>
    <scope>NUCLEOTIDE SEQUENCE [LARGE SCALE GENOMIC DNA]</scope>
</reference>
<proteinExistence type="predicted"/>
<dbReference type="Proteomes" id="UP000589516">
    <property type="component" value="Unassembled WGS sequence"/>
</dbReference>
<evidence type="ECO:0000313" key="2">
    <source>
        <dbReference type="Proteomes" id="UP000589516"/>
    </source>
</evidence>
<dbReference type="AlphaFoldDB" id="A0A7C8DFN6"/>
<evidence type="ECO:0000313" key="1">
    <source>
        <dbReference type="EMBL" id="HIG62990.1"/>
    </source>
</evidence>
<dbReference type="EMBL" id="DUAV01000004">
    <property type="protein sequence ID" value="HIG62990.1"/>
    <property type="molecule type" value="Genomic_DNA"/>
</dbReference>
<name>A0A7C8DFN6_9ARCH</name>
<comment type="caution">
    <text evidence="1">The sequence shown here is derived from an EMBL/GenBank/DDBJ whole genome shotgun (WGS) entry which is preliminary data.</text>
</comment>
<accession>A0A7C8DFN6</accession>
<sequence length="86" mass="9703">MYCRMCIDVHGLTPTKLNEPETAEYLVSHCYEGDLKHKHSEDDGLLQPMCGGCLERLLENPDIHVFSAYRLEPLELEPQADVEGTG</sequence>
<protein>
    <submittedName>
        <fullName evidence="1">Uncharacterized protein</fullName>
    </submittedName>
</protein>
<gene>
    <name evidence="1" type="ORF">EYQ16_00485</name>
</gene>
<organism evidence="1 2">
    <name type="scientific">Marine Group III euryarchaeote</name>
    <dbReference type="NCBI Taxonomy" id="2173149"/>
    <lineage>
        <taxon>Archaea</taxon>
        <taxon>Methanobacteriati</taxon>
        <taxon>Thermoplasmatota</taxon>
        <taxon>Thermoplasmata</taxon>
        <taxon>Candidatus Thermoprofundales</taxon>
    </lineage>
</organism>